<reference evidence="2" key="1">
    <citation type="journal article" date="2013" name="Mol. Plant Microbe Interact.">
        <title>Global aspects of pacC regulation of pathogenicity genes in Colletotrichum gloeosporioides as revealed by transcriptome analysis.</title>
        <authorList>
            <person name="Alkan N."/>
            <person name="Meng X."/>
            <person name="Friedlander G."/>
            <person name="Reuveni E."/>
            <person name="Sukno S."/>
            <person name="Sherman A."/>
            <person name="Thon M."/>
            <person name="Fluhr R."/>
            <person name="Prusky D."/>
        </authorList>
    </citation>
    <scope>NUCLEOTIDE SEQUENCE [LARGE SCALE GENOMIC DNA]</scope>
    <source>
        <strain evidence="2">Cg-14</strain>
    </source>
</reference>
<evidence type="ECO:0000313" key="1">
    <source>
        <dbReference type="EMBL" id="EQB47062.1"/>
    </source>
</evidence>
<organism evidence="1 2">
    <name type="scientific">Colletotrichum gloeosporioides (strain Cg-14)</name>
    <name type="common">Anthracnose fungus</name>
    <name type="synonym">Glomerella cingulata</name>
    <dbReference type="NCBI Taxonomy" id="1237896"/>
    <lineage>
        <taxon>Eukaryota</taxon>
        <taxon>Fungi</taxon>
        <taxon>Dikarya</taxon>
        <taxon>Ascomycota</taxon>
        <taxon>Pezizomycotina</taxon>
        <taxon>Sordariomycetes</taxon>
        <taxon>Hypocreomycetidae</taxon>
        <taxon>Glomerellales</taxon>
        <taxon>Glomerellaceae</taxon>
        <taxon>Colletotrichum</taxon>
        <taxon>Colletotrichum gloeosporioides species complex</taxon>
    </lineage>
</organism>
<evidence type="ECO:0000313" key="2">
    <source>
        <dbReference type="Proteomes" id="UP000015530"/>
    </source>
</evidence>
<dbReference type="EMBL" id="AMYD01003122">
    <property type="protein sequence ID" value="EQB47062.1"/>
    <property type="molecule type" value="Genomic_DNA"/>
</dbReference>
<protein>
    <submittedName>
        <fullName evidence="1">Uncharacterized protein</fullName>
    </submittedName>
</protein>
<proteinExistence type="predicted"/>
<dbReference type="Proteomes" id="UP000015530">
    <property type="component" value="Unassembled WGS sequence"/>
</dbReference>
<dbReference type="AlphaFoldDB" id="T0JVN2"/>
<accession>T0JVN2</accession>
<comment type="caution">
    <text evidence="1">The sequence shown here is derived from an EMBL/GenBank/DDBJ whole genome shotgun (WGS) entry which is preliminary data.</text>
</comment>
<sequence length="32" mass="4008">MRKLAIEAIAEWVKGLIWMSDRWDINWQFPFR</sequence>
<dbReference type="HOGENOM" id="CLU_3392257_0_0_1"/>
<name>T0JVN2_COLGC</name>
<gene>
    <name evidence="1" type="ORF">CGLO_13835</name>
</gene>